<dbReference type="PANTHER" id="PTHR23133:SF2">
    <property type="entry name" value="IMIDAZOLEGLYCEROL-PHOSPHATE DEHYDRATASE"/>
    <property type="match status" value="1"/>
</dbReference>
<dbReference type="EC" id="4.2.1.19" evidence="6 7"/>
<keyword evidence="6" id="KW-0963">Cytoplasm</keyword>
<evidence type="ECO:0000256" key="5">
    <source>
        <dbReference type="ARBA" id="ARBA00023239"/>
    </source>
</evidence>
<dbReference type="InterPro" id="IPR020565">
    <property type="entry name" value="ImidazoleglycerP_deHydtase_CS"/>
</dbReference>
<dbReference type="HAMAP" id="MF_00076">
    <property type="entry name" value="HisB"/>
    <property type="match status" value="1"/>
</dbReference>
<dbReference type="FunFam" id="3.30.230.40:FF:000003">
    <property type="entry name" value="Imidazoleglycerol-phosphate dehydratase HisB"/>
    <property type="match status" value="1"/>
</dbReference>
<dbReference type="PROSITE" id="PS00954">
    <property type="entry name" value="IGP_DEHYDRATASE_1"/>
    <property type="match status" value="1"/>
</dbReference>
<evidence type="ECO:0000313" key="9">
    <source>
        <dbReference type="Proteomes" id="UP000324974"/>
    </source>
</evidence>
<keyword evidence="9" id="KW-1185">Reference proteome</keyword>
<gene>
    <name evidence="6" type="primary">hisB</name>
    <name evidence="8" type="ORF">PX52LOC_01063</name>
</gene>
<dbReference type="UniPathway" id="UPA00031">
    <property type="reaction ID" value="UER00011"/>
</dbReference>
<keyword evidence="3 6" id="KW-0028">Amino-acid biosynthesis</keyword>
<reference evidence="9" key="1">
    <citation type="submission" date="2019-08" db="EMBL/GenBank/DDBJ databases">
        <title>Limnoglobus roseus gen. nov., sp. nov., a novel freshwater planctomycete with a giant genome from the family Gemmataceae.</title>
        <authorList>
            <person name="Kulichevskaya I.S."/>
            <person name="Naumoff D.G."/>
            <person name="Miroshnikov K."/>
            <person name="Ivanova A."/>
            <person name="Philippov D.A."/>
            <person name="Hakobyan A."/>
            <person name="Rijpstra I.C."/>
            <person name="Sinninghe Damste J.S."/>
            <person name="Liesack W."/>
            <person name="Dedysh S.N."/>
        </authorList>
    </citation>
    <scope>NUCLEOTIDE SEQUENCE [LARGE SCALE GENOMIC DNA]</scope>
    <source>
        <strain evidence="9">PX52</strain>
    </source>
</reference>
<accession>A0A5C1A7J3</accession>
<dbReference type="Pfam" id="PF00475">
    <property type="entry name" value="IGPD"/>
    <property type="match status" value="1"/>
</dbReference>
<dbReference type="NCBIfam" id="NF002114">
    <property type="entry name" value="PRK00951.2-4"/>
    <property type="match status" value="1"/>
</dbReference>
<dbReference type="CDD" id="cd07914">
    <property type="entry name" value="IGPD"/>
    <property type="match status" value="1"/>
</dbReference>
<evidence type="ECO:0000256" key="1">
    <source>
        <dbReference type="ARBA" id="ARBA00005047"/>
    </source>
</evidence>
<keyword evidence="5 6" id="KW-0456">Lyase</keyword>
<dbReference type="KEGG" id="lrs:PX52LOC_01063"/>
<dbReference type="AlphaFoldDB" id="A0A5C1A7J3"/>
<evidence type="ECO:0000313" key="8">
    <source>
        <dbReference type="EMBL" id="QEL14193.1"/>
    </source>
</evidence>
<evidence type="ECO:0000256" key="6">
    <source>
        <dbReference type="HAMAP-Rule" id="MF_00076"/>
    </source>
</evidence>
<dbReference type="NCBIfam" id="NF002110">
    <property type="entry name" value="PRK00951.1-6"/>
    <property type="match status" value="1"/>
</dbReference>
<dbReference type="InterPro" id="IPR038494">
    <property type="entry name" value="IGPD_sf"/>
</dbReference>
<dbReference type="InterPro" id="IPR000807">
    <property type="entry name" value="ImidazoleglycerolP_deHydtase"/>
</dbReference>
<dbReference type="NCBIfam" id="NF002109">
    <property type="entry name" value="PRK00951.1-5"/>
    <property type="match status" value="1"/>
</dbReference>
<dbReference type="NCBIfam" id="NF002111">
    <property type="entry name" value="PRK00951.2-1"/>
    <property type="match status" value="1"/>
</dbReference>
<keyword evidence="4 6" id="KW-0368">Histidine biosynthesis</keyword>
<comment type="subcellular location">
    <subcellularLocation>
        <location evidence="6 7">Cytoplasm</location>
    </subcellularLocation>
</comment>
<comment type="similarity">
    <text evidence="6 7">Belongs to the imidazoleglycerol-phosphate dehydratase family.</text>
</comment>
<protein>
    <recommendedName>
        <fullName evidence="2 6">Imidazoleglycerol-phosphate dehydratase</fullName>
        <shortName evidence="6">IGPD</shortName>
        <ecNumber evidence="6 7">4.2.1.19</ecNumber>
    </recommendedName>
</protein>
<evidence type="ECO:0000256" key="7">
    <source>
        <dbReference type="RuleBase" id="RU000599"/>
    </source>
</evidence>
<evidence type="ECO:0000256" key="4">
    <source>
        <dbReference type="ARBA" id="ARBA00023102"/>
    </source>
</evidence>
<dbReference type="InterPro" id="IPR020568">
    <property type="entry name" value="Ribosomal_Su5_D2-typ_SF"/>
</dbReference>
<dbReference type="GO" id="GO:0000105">
    <property type="term" value="P:L-histidine biosynthetic process"/>
    <property type="evidence" value="ECO:0007669"/>
    <property type="project" value="UniProtKB-UniRule"/>
</dbReference>
<dbReference type="Gene3D" id="3.30.230.40">
    <property type="entry name" value="Imidazole glycerol phosphate dehydratase, domain 1"/>
    <property type="match status" value="2"/>
</dbReference>
<evidence type="ECO:0000256" key="3">
    <source>
        <dbReference type="ARBA" id="ARBA00022605"/>
    </source>
</evidence>
<sequence length="195" mass="21004">MPRTATIRRETAETTIDLTLTLDGTGKSTVATGVGFFDHMLTHIAKHGLFDLTVTCKGDLHIDAHHTVEDVGICFGKALVQALGDKAGIRRYGDATVPMDETLVTAAVDLSGRPFLVWKADVPTELLGTFSSQLAEEFWRAVSSAGLLTLHVVMHHGRNTHHVVETIFKATARALRQAVEPDPRGSGIPSTKGVL</sequence>
<dbReference type="PROSITE" id="PS00955">
    <property type="entry name" value="IGP_DEHYDRATASE_2"/>
    <property type="match status" value="1"/>
</dbReference>
<comment type="catalytic activity">
    <reaction evidence="6 7">
        <text>D-erythro-1-(imidazol-4-yl)glycerol 3-phosphate = 3-(imidazol-4-yl)-2-oxopropyl phosphate + H2O</text>
        <dbReference type="Rhea" id="RHEA:11040"/>
        <dbReference type="ChEBI" id="CHEBI:15377"/>
        <dbReference type="ChEBI" id="CHEBI:57766"/>
        <dbReference type="ChEBI" id="CHEBI:58278"/>
        <dbReference type="EC" id="4.2.1.19"/>
    </reaction>
</comment>
<dbReference type="EMBL" id="CP042425">
    <property type="protein sequence ID" value="QEL14193.1"/>
    <property type="molecule type" value="Genomic_DNA"/>
</dbReference>
<dbReference type="OrthoDB" id="9790411at2"/>
<comment type="pathway">
    <text evidence="1 6 7">Amino-acid biosynthesis; L-histidine biosynthesis; L-histidine from 5-phospho-alpha-D-ribose 1-diphosphate: step 6/9.</text>
</comment>
<dbReference type="GO" id="GO:0005737">
    <property type="term" value="C:cytoplasm"/>
    <property type="evidence" value="ECO:0007669"/>
    <property type="project" value="UniProtKB-SubCell"/>
</dbReference>
<dbReference type="SUPFAM" id="SSF54211">
    <property type="entry name" value="Ribosomal protein S5 domain 2-like"/>
    <property type="match status" value="2"/>
</dbReference>
<organism evidence="8 9">
    <name type="scientific">Limnoglobus roseus</name>
    <dbReference type="NCBI Taxonomy" id="2598579"/>
    <lineage>
        <taxon>Bacteria</taxon>
        <taxon>Pseudomonadati</taxon>
        <taxon>Planctomycetota</taxon>
        <taxon>Planctomycetia</taxon>
        <taxon>Gemmatales</taxon>
        <taxon>Gemmataceae</taxon>
        <taxon>Limnoglobus</taxon>
    </lineage>
</organism>
<proteinExistence type="inferred from homology"/>
<dbReference type="Proteomes" id="UP000324974">
    <property type="component" value="Chromosome"/>
</dbReference>
<name>A0A5C1A7J3_9BACT</name>
<dbReference type="GO" id="GO:0004424">
    <property type="term" value="F:imidazoleglycerol-phosphate dehydratase activity"/>
    <property type="evidence" value="ECO:0007669"/>
    <property type="project" value="UniProtKB-UniRule"/>
</dbReference>
<evidence type="ECO:0000256" key="2">
    <source>
        <dbReference type="ARBA" id="ARBA00016664"/>
    </source>
</evidence>
<dbReference type="PANTHER" id="PTHR23133">
    <property type="entry name" value="IMIDAZOLEGLYCEROL-PHOSPHATE DEHYDRATASE HIS7"/>
    <property type="match status" value="1"/>
</dbReference>
<dbReference type="FunFam" id="3.30.230.40:FF:000001">
    <property type="entry name" value="Imidazoleglycerol-phosphate dehydratase HisB"/>
    <property type="match status" value="1"/>
</dbReference>
<dbReference type="RefSeq" id="WP_149109104.1">
    <property type="nucleotide sequence ID" value="NZ_CP042425.1"/>
</dbReference>